<evidence type="ECO:0000313" key="2">
    <source>
        <dbReference type="Proteomes" id="UP001152533"/>
    </source>
</evidence>
<gene>
    <name evidence="1" type="ORF">CGXH109_LOCUS17096</name>
</gene>
<dbReference type="EMBL" id="CAMGZC010000067">
    <property type="protein sequence ID" value="CAI0642655.1"/>
    <property type="molecule type" value="Genomic_DNA"/>
</dbReference>
<accession>A0A9W4RJR8</accession>
<keyword evidence="2" id="KW-1185">Reference proteome</keyword>
<name>A0A9W4RJR8_9PEZI</name>
<protein>
    <submittedName>
        <fullName evidence="1">Uncharacterized protein</fullName>
    </submittedName>
</protein>
<dbReference type="Proteomes" id="UP001152533">
    <property type="component" value="Unassembled WGS sequence"/>
</dbReference>
<reference evidence="1" key="1">
    <citation type="submission" date="2022-08" db="EMBL/GenBank/DDBJ databases">
        <authorList>
            <person name="Giroux E."/>
            <person name="Giroux E."/>
        </authorList>
    </citation>
    <scope>NUCLEOTIDE SEQUENCE</scope>
    <source>
        <strain evidence="1">H1091258</strain>
    </source>
</reference>
<sequence length="127" mass="13862">MYVTAVPETCPTNEIPDALPIPKDMTYVVIPGHNVSDPWMVNCCHPNPVNLVNKCWEWCQVPDTIKQDRSESEILSVFSSCLRAEGKNASLSNGVQVRSASSPPNRPIPFAGLFLATLAACTLGLMF</sequence>
<proteinExistence type="predicted"/>
<comment type="caution">
    <text evidence="1">The sequence shown here is derived from an EMBL/GenBank/DDBJ whole genome shotgun (WGS) entry which is preliminary data.</text>
</comment>
<evidence type="ECO:0000313" key="1">
    <source>
        <dbReference type="EMBL" id="CAI0642655.1"/>
    </source>
</evidence>
<dbReference type="AlphaFoldDB" id="A0A9W4RJR8"/>
<organism evidence="1 2">
    <name type="scientific">Colletotrichum noveboracense</name>
    <dbReference type="NCBI Taxonomy" id="2664923"/>
    <lineage>
        <taxon>Eukaryota</taxon>
        <taxon>Fungi</taxon>
        <taxon>Dikarya</taxon>
        <taxon>Ascomycota</taxon>
        <taxon>Pezizomycotina</taxon>
        <taxon>Sordariomycetes</taxon>
        <taxon>Hypocreomycetidae</taxon>
        <taxon>Glomerellales</taxon>
        <taxon>Glomerellaceae</taxon>
        <taxon>Colletotrichum</taxon>
        <taxon>Colletotrichum gloeosporioides species complex</taxon>
    </lineage>
</organism>